<dbReference type="NCBIfam" id="NF038269">
    <property type="entry name" value="lipase_LipE"/>
    <property type="match status" value="1"/>
</dbReference>
<evidence type="ECO:0000259" key="1">
    <source>
        <dbReference type="Pfam" id="PF00144"/>
    </source>
</evidence>
<evidence type="ECO:0000313" key="5">
    <source>
        <dbReference type="Proteomes" id="UP000467201"/>
    </source>
</evidence>
<reference evidence="2 5" key="2">
    <citation type="journal article" date="2019" name="Emerg. Microbes Infect.">
        <title>Comprehensive subspecies identification of 175 nontuberculous mycobacteria species based on 7547 genomic profiles.</title>
        <authorList>
            <person name="Matsumoto Y."/>
            <person name="Kinjo T."/>
            <person name="Motooka D."/>
            <person name="Nabeya D."/>
            <person name="Jung N."/>
            <person name="Uechi K."/>
            <person name="Horii T."/>
            <person name="Iida T."/>
            <person name="Fujita J."/>
            <person name="Nakamura S."/>
        </authorList>
    </citation>
    <scope>NUCLEOTIDE SEQUENCE [LARGE SCALE GENOMIC DNA]</scope>
    <source>
        <strain evidence="2 5">JCM 12405</strain>
    </source>
</reference>
<reference evidence="2" key="3">
    <citation type="submission" date="2020-02" db="EMBL/GenBank/DDBJ databases">
        <authorList>
            <person name="Matsumoto Y."/>
            <person name="Motooka D."/>
            <person name="Nakamura S."/>
        </authorList>
    </citation>
    <scope>NUCLEOTIDE SEQUENCE</scope>
    <source>
        <strain evidence="2">JCM 12405</strain>
    </source>
</reference>
<dbReference type="PANTHER" id="PTHR43283:SF3">
    <property type="entry name" value="BETA-LACTAMASE FAMILY PROTEIN (AFU_ORTHOLOGUE AFUA_5G07500)"/>
    <property type="match status" value="1"/>
</dbReference>
<evidence type="ECO:0000313" key="4">
    <source>
        <dbReference type="Proteomes" id="UP000193564"/>
    </source>
</evidence>
<dbReference type="Proteomes" id="UP000467201">
    <property type="component" value="Chromosome"/>
</dbReference>
<dbReference type="RefSeq" id="WP_085187026.1">
    <property type="nucleotide sequence ID" value="NZ_AP022605.1"/>
</dbReference>
<proteinExistence type="predicted"/>
<dbReference type="Gene3D" id="3.40.710.10">
    <property type="entry name" value="DD-peptidase/beta-lactamase superfamily"/>
    <property type="match status" value="1"/>
</dbReference>
<dbReference type="AlphaFoldDB" id="A0A1X1TND6"/>
<evidence type="ECO:0000313" key="2">
    <source>
        <dbReference type="EMBL" id="BBZ09502.1"/>
    </source>
</evidence>
<dbReference type="InterPro" id="IPR001466">
    <property type="entry name" value="Beta-lactam-related"/>
</dbReference>
<name>A0A1X1TND6_9MYCO</name>
<dbReference type="Pfam" id="PF00144">
    <property type="entry name" value="Beta-lactamase"/>
    <property type="match status" value="1"/>
</dbReference>
<dbReference type="SUPFAM" id="SSF56601">
    <property type="entry name" value="beta-lactamase/transpeptidase-like"/>
    <property type="match status" value="1"/>
</dbReference>
<dbReference type="Proteomes" id="UP000193564">
    <property type="component" value="Unassembled WGS sequence"/>
</dbReference>
<protein>
    <submittedName>
        <fullName evidence="3">Hydrolase</fullName>
    </submittedName>
    <submittedName>
        <fullName evidence="2">Lipase LipE</fullName>
    </submittedName>
</protein>
<keyword evidence="4" id="KW-1185">Reference proteome</keyword>
<feature type="domain" description="Beta-lactamase-related" evidence="1">
    <location>
        <begin position="47"/>
        <end position="402"/>
    </location>
</feature>
<organism evidence="3 4">
    <name type="scientific">Mycolicibacterium doricum</name>
    <dbReference type="NCBI Taxonomy" id="126673"/>
    <lineage>
        <taxon>Bacteria</taxon>
        <taxon>Bacillati</taxon>
        <taxon>Actinomycetota</taxon>
        <taxon>Actinomycetes</taxon>
        <taxon>Mycobacteriales</taxon>
        <taxon>Mycobacteriaceae</taxon>
        <taxon>Mycolicibacterium</taxon>
    </lineage>
</organism>
<dbReference type="EMBL" id="AP022605">
    <property type="protein sequence ID" value="BBZ09502.1"/>
    <property type="molecule type" value="Genomic_DNA"/>
</dbReference>
<dbReference type="KEGG" id="mdr:MDOR_36710"/>
<dbReference type="OrthoDB" id="9809635at2"/>
<evidence type="ECO:0000313" key="3">
    <source>
        <dbReference type="EMBL" id="ORV46092.1"/>
    </source>
</evidence>
<keyword evidence="3" id="KW-0378">Hydrolase</keyword>
<accession>A0A1X1TND6</accession>
<reference evidence="3 4" key="1">
    <citation type="submission" date="2016-01" db="EMBL/GenBank/DDBJ databases">
        <title>The new phylogeny of the genus Mycobacterium.</title>
        <authorList>
            <person name="Tarcisio F."/>
            <person name="Conor M."/>
            <person name="Antonella G."/>
            <person name="Elisabetta G."/>
            <person name="Giulia F.S."/>
            <person name="Sara T."/>
            <person name="Anna F."/>
            <person name="Clotilde B."/>
            <person name="Roberto B."/>
            <person name="Veronica D.S."/>
            <person name="Fabio R."/>
            <person name="Monica P."/>
            <person name="Olivier J."/>
            <person name="Enrico T."/>
            <person name="Nicola S."/>
        </authorList>
    </citation>
    <scope>NUCLEOTIDE SEQUENCE [LARGE SCALE GENOMIC DNA]</scope>
    <source>
        <strain evidence="3 4">DSM 44339</strain>
    </source>
</reference>
<dbReference type="InterPro" id="IPR012338">
    <property type="entry name" value="Beta-lactam/transpept-like"/>
</dbReference>
<dbReference type="STRING" id="126673.AWC01_00985"/>
<sequence length="435" mass="47591">MTKPAQQEGRIRVPADLDAVTTIGDEDHSGVDAAAVERIWQAARHWYAAGMHPAIQVCVRHHGRVVLNRAIGHAWGNGPDDPDDAEQIAVTPDTPFCVYSAAKAITTTVVHMLVERGQFSLDDRVCEYLPNYTSHGKDRTTIRHVMTHSAGVPFPTGERPNLKRMNDSAYARQMLGDLRPLYRPGLVHIYHALTWGPLVREIVSAATGRGIREILAEEILEPLGFRWTNFGVAESDVPLVAPSHATGKPLPPPIAAAFRTAVGGTLHQIIPFTNTPLFLTGVVPSSSTVSTAQELSRFAELLRRGGELDGVRVLAPETLHQATRECRRLRPDLATGLMPLRWGTGYMLGSKRFGPFGRDAPAAFGHTGLVDIAVWADPARGLAVGVVSSGKPGRHREANRYPALLDRINAELAPTRNGIHHRCARRRPDARHRDT</sequence>
<dbReference type="InterPro" id="IPR050789">
    <property type="entry name" value="Diverse_Enzym_Activities"/>
</dbReference>
<dbReference type="EMBL" id="LQOS01000003">
    <property type="protein sequence ID" value="ORV46092.1"/>
    <property type="molecule type" value="Genomic_DNA"/>
</dbReference>
<dbReference type="PANTHER" id="PTHR43283">
    <property type="entry name" value="BETA-LACTAMASE-RELATED"/>
    <property type="match status" value="1"/>
</dbReference>
<dbReference type="GO" id="GO:0016787">
    <property type="term" value="F:hydrolase activity"/>
    <property type="evidence" value="ECO:0007669"/>
    <property type="project" value="UniProtKB-KW"/>
</dbReference>
<gene>
    <name evidence="2" type="primary">lipE</name>
    <name evidence="3" type="ORF">AWC01_00985</name>
    <name evidence="2" type="ORF">MDOR_36710</name>
</gene>